<protein>
    <submittedName>
        <fullName evidence="2">Uncharacterized protein</fullName>
    </submittedName>
</protein>
<dbReference type="Proteomes" id="UP000061432">
    <property type="component" value="Chromosome"/>
</dbReference>
<dbReference type="Pfam" id="PF13704">
    <property type="entry name" value="Glyco_tranf_2_4"/>
    <property type="match status" value="1"/>
</dbReference>
<dbReference type="EMBL" id="AP014704">
    <property type="protein sequence ID" value="BAR47274.1"/>
    <property type="molecule type" value="Genomic_DNA"/>
</dbReference>
<feature type="compositionally biased region" description="Low complexity" evidence="1">
    <location>
        <begin position="115"/>
        <end position="125"/>
    </location>
</feature>
<feature type="compositionally biased region" description="Basic and acidic residues" evidence="1">
    <location>
        <begin position="215"/>
        <end position="234"/>
    </location>
</feature>
<reference evidence="3" key="2">
    <citation type="submission" date="2015-01" db="EMBL/GenBank/DDBJ databases">
        <title>Complete genome sequence of Methylobacterium aquaticum strain 22A.</title>
        <authorList>
            <person name="Tani A."/>
            <person name="Ogura Y."/>
            <person name="Hayashi T."/>
        </authorList>
    </citation>
    <scope>NUCLEOTIDE SEQUENCE [LARGE SCALE GENOMIC DNA]</scope>
    <source>
        <strain evidence="3">MA-22A</strain>
    </source>
</reference>
<feature type="compositionally biased region" description="Basic and acidic residues" evidence="1">
    <location>
        <begin position="340"/>
        <end position="349"/>
    </location>
</feature>
<feature type="compositionally biased region" description="Basic and acidic residues" evidence="1">
    <location>
        <begin position="15"/>
        <end position="24"/>
    </location>
</feature>
<feature type="compositionally biased region" description="Basic residues" evidence="1">
    <location>
        <begin position="330"/>
        <end position="339"/>
    </location>
</feature>
<feature type="compositionally biased region" description="Basic and acidic residues" evidence="1">
    <location>
        <begin position="47"/>
        <end position="59"/>
    </location>
</feature>
<feature type="compositionally biased region" description="Low complexity" evidence="1">
    <location>
        <begin position="150"/>
        <end position="177"/>
    </location>
</feature>
<evidence type="ECO:0000313" key="3">
    <source>
        <dbReference type="Proteomes" id="UP000061432"/>
    </source>
</evidence>
<feature type="region of interest" description="Disordered" evidence="1">
    <location>
        <begin position="1"/>
        <end position="416"/>
    </location>
</feature>
<reference evidence="2 3" key="1">
    <citation type="journal article" date="2015" name="Genome Announc.">
        <title>Complete Genome Sequence of Methylobacterium aquaticum Strain 22A, Isolated from Racomitrium japonicum Moss.</title>
        <authorList>
            <person name="Tani A."/>
            <person name="Ogura Y."/>
            <person name="Hayashi T."/>
            <person name="Kimbara K."/>
        </authorList>
    </citation>
    <scope>NUCLEOTIDE SEQUENCE [LARGE SCALE GENOMIC DNA]</scope>
    <source>
        <strain evidence="2 3">MA-22A</strain>
    </source>
</reference>
<name>A0A1Y0ZIT9_9HYPH</name>
<proteinExistence type="predicted"/>
<sequence length="780" mass="84223">MRGGGGLARPAAPLRGDRQRHPAPDRPGGAIRLGARHAPAARRQRRAVRDGPRLGDLGDRRRHRAPRRRRRSGIRHPVPARGPRPPGRLDARPGGADAGRPEGAGPASPRRRARPALLHGAGRLLVRGPGQGPRRRADAGVGVPGRSGHAQAPGGRVAVPVARAARRPAALQGAGQRAGRRGLHDALRPRRSRRPDLAGRAARYPQPGGGARQGAVDRADDAGRHAGDPAGVERPRRRAGGARLHHDPGAQAEPQRGPRPDGGDVARAAGHHRADHRRVEPHRPQRHRRGGELEPARGRAPGPDPRHPRRADRAAEGHDGAGAPAAGGRQRPHGAVRRPHPAEGADRQRRGAAHRRRGGVAPRDAADGRLPQPAALRSRDPAGRLPGGRGAERAPAPGMGPPLPRTLSAAPSPSAAQRIAMPLTRLDRNPISPARSAVSALMVVRNEAIRLPHVFEHHRKLGVDRFFVVDNGSTDGGRDWLLAQPDCHVFATQDSFREAGCGMDWINALLALLTVGSWCLFVDADELLVYPFCETLRLPRFCALLDAMGSEGVETLMLDMYSHGPVRQAHYTAGLPFLSVCPHFDRTYARHRRLGSRTAPVAYVGGPRLRVFYPEFLEVGPAGLLARRAWRMLRLHPLGERLGLSRLPWGRALPPELRKVALLKVRPGLHWTGNHATTPFRPAPVTAALLHFKFFSDFHARAVVEARRGQHWDGAAEYARYCAIAEARPDLSFYYQGSDTYRSSAQLLALGHLRAPPGFPEAVAAEPVAMPGALPRGASR</sequence>
<dbReference type="SUPFAM" id="SSF53448">
    <property type="entry name" value="Nucleotide-diphospho-sugar transferases"/>
    <property type="match status" value="1"/>
</dbReference>
<evidence type="ECO:0000313" key="2">
    <source>
        <dbReference type="EMBL" id="BAR47274.1"/>
    </source>
</evidence>
<dbReference type="InterPro" id="IPR029044">
    <property type="entry name" value="Nucleotide-diphossugar_trans"/>
</dbReference>
<dbReference type="STRING" id="270351.Maq22A_c28840"/>
<dbReference type="Gene3D" id="3.90.550.10">
    <property type="entry name" value="Spore Coat Polysaccharide Biosynthesis Protein SpsA, Chain A"/>
    <property type="match status" value="1"/>
</dbReference>
<dbReference type="AlphaFoldDB" id="A0A1Y0ZIT9"/>
<organism evidence="2 3">
    <name type="scientific">Methylobacterium aquaticum</name>
    <dbReference type="NCBI Taxonomy" id="270351"/>
    <lineage>
        <taxon>Bacteria</taxon>
        <taxon>Pseudomonadati</taxon>
        <taxon>Pseudomonadota</taxon>
        <taxon>Alphaproteobacteria</taxon>
        <taxon>Hyphomicrobiales</taxon>
        <taxon>Methylobacteriaceae</taxon>
        <taxon>Methylobacterium</taxon>
    </lineage>
</organism>
<evidence type="ECO:0000256" key="1">
    <source>
        <dbReference type="SAM" id="MobiDB-lite"/>
    </source>
</evidence>
<gene>
    <name evidence="2" type="ORF">Maq22A_c28840</name>
</gene>
<dbReference type="KEGG" id="maqu:Maq22A_c28840"/>
<accession>A0A1Y0ZIT9</accession>
<feature type="compositionally biased region" description="Basic residues" evidence="1">
    <location>
        <begin position="60"/>
        <end position="74"/>
    </location>
</feature>